<evidence type="ECO:0000313" key="5">
    <source>
        <dbReference type="EMBL" id="KHT61828.1"/>
    </source>
</evidence>
<reference evidence="5 6" key="1">
    <citation type="submission" date="2014-12" db="EMBL/GenBank/DDBJ databases">
        <title>Genome sequencing of Photobacterium gaetbulicola AD005a.</title>
        <authorList>
            <person name="Adrian T.G.S."/>
            <person name="Chan K.G."/>
        </authorList>
    </citation>
    <scope>NUCLEOTIDE SEQUENCE [LARGE SCALE GENOMIC DNA]</scope>
    <source>
        <strain evidence="5 6">AD005a</strain>
    </source>
</reference>
<accession>A0A0B9FZ55</accession>
<dbReference type="Pfam" id="PF00455">
    <property type="entry name" value="DeoRC"/>
    <property type="match status" value="1"/>
</dbReference>
<dbReference type="InterPro" id="IPR001034">
    <property type="entry name" value="DeoR_HTH"/>
</dbReference>
<proteinExistence type="predicted"/>
<dbReference type="SUPFAM" id="SSF100950">
    <property type="entry name" value="NagB/RpiA/CoA transferase-like"/>
    <property type="match status" value="1"/>
</dbReference>
<dbReference type="RefSeq" id="WP_039466850.1">
    <property type="nucleotide sequence ID" value="NZ_JWLZ01000191.1"/>
</dbReference>
<dbReference type="InterPro" id="IPR050313">
    <property type="entry name" value="Carb_Metab_HTH_regulators"/>
</dbReference>
<dbReference type="Gene3D" id="1.10.10.10">
    <property type="entry name" value="Winged helix-like DNA-binding domain superfamily/Winged helix DNA-binding domain"/>
    <property type="match status" value="1"/>
</dbReference>
<dbReference type="SUPFAM" id="SSF46785">
    <property type="entry name" value="Winged helix' DNA-binding domain"/>
    <property type="match status" value="1"/>
</dbReference>
<feature type="domain" description="HTH deoR-type" evidence="4">
    <location>
        <begin position="3"/>
        <end position="58"/>
    </location>
</feature>
<evidence type="ECO:0000256" key="3">
    <source>
        <dbReference type="ARBA" id="ARBA00023163"/>
    </source>
</evidence>
<dbReference type="Proteomes" id="UP000031278">
    <property type="component" value="Unassembled WGS sequence"/>
</dbReference>
<dbReference type="SMART" id="SM00420">
    <property type="entry name" value="HTH_DEOR"/>
    <property type="match status" value="1"/>
</dbReference>
<evidence type="ECO:0000256" key="2">
    <source>
        <dbReference type="ARBA" id="ARBA00023125"/>
    </source>
</evidence>
<evidence type="ECO:0000259" key="4">
    <source>
        <dbReference type="PROSITE" id="PS51000"/>
    </source>
</evidence>
<dbReference type="InterPro" id="IPR037171">
    <property type="entry name" value="NagB/RpiA_transferase-like"/>
</dbReference>
<dbReference type="InterPro" id="IPR036390">
    <property type="entry name" value="WH_DNA-bd_sf"/>
</dbReference>
<dbReference type="InterPro" id="IPR018356">
    <property type="entry name" value="Tscrpt_reg_HTH_DeoR_CS"/>
</dbReference>
<comment type="caution">
    <text evidence="5">The sequence shown here is derived from an EMBL/GenBank/DDBJ whole genome shotgun (WGS) entry which is preliminary data.</text>
</comment>
<keyword evidence="1" id="KW-0805">Transcription regulation</keyword>
<dbReference type="GO" id="GO:0003700">
    <property type="term" value="F:DNA-binding transcription factor activity"/>
    <property type="evidence" value="ECO:0007669"/>
    <property type="project" value="InterPro"/>
</dbReference>
<dbReference type="PROSITE" id="PS51000">
    <property type="entry name" value="HTH_DEOR_2"/>
    <property type="match status" value="1"/>
</dbReference>
<evidence type="ECO:0000256" key="1">
    <source>
        <dbReference type="ARBA" id="ARBA00023015"/>
    </source>
</evidence>
<evidence type="ECO:0000313" key="6">
    <source>
        <dbReference type="Proteomes" id="UP000031278"/>
    </source>
</evidence>
<dbReference type="Gene3D" id="3.40.50.1360">
    <property type="match status" value="1"/>
</dbReference>
<name>A0A0B9FZ55_9GAMM</name>
<dbReference type="GO" id="GO:0003677">
    <property type="term" value="F:DNA binding"/>
    <property type="evidence" value="ECO:0007669"/>
    <property type="project" value="UniProtKB-KW"/>
</dbReference>
<sequence length="259" mass="29009">MAPIIRKKEILLALSDRGMLSVSELAIHLNVSEMTIRRDITKLEEEGLVAKHQGVIELLEDNYLNKLAYEPPRYQKETLFQDEKAYIASLAVEEVKDDMIIYLDAGTTTLEIAKQLAFHKSIRNLTIITNDFVIAMLLIQHSDYTLYHTGGRIDRENQSCVGEQAASSLSRLHITKAFVSSSSWDSSGITTPSEAKIAVKGAIIDSSRQSYLVADSSKYNSVAMFKVCRLSVFDKIFTDKNISEKAVEDIQMQGIELVN</sequence>
<dbReference type="SMART" id="SM01134">
    <property type="entry name" value="DeoRC"/>
    <property type="match status" value="1"/>
</dbReference>
<dbReference type="AlphaFoldDB" id="A0A0B9FZ55"/>
<dbReference type="EMBL" id="JWLZ01000191">
    <property type="protein sequence ID" value="KHT61828.1"/>
    <property type="molecule type" value="Genomic_DNA"/>
</dbReference>
<gene>
    <name evidence="5" type="ORF">RJ45_20710</name>
</gene>
<dbReference type="PROSITE" id="PS00894">
    <property type="entry name" value="HTH_DEOR_1"/>
    <property type="match status" value="1"/>
</dbReference>
<dbReference type="InterPro" id="IPR014036">
    <property type="entry name" value="DeoR-like_C"/>
</dbReference>
<dbReference type="PANTHER" id="PTHR30363">
    <property type="entry name" value="HTH-TYPE TRANSCRIPTIONAL REGULATOR SRLR-RELATED"/>
    <property type="match status" value="1"/>
</dbReference>
<keyword evidence="2" id="KW-0238">DNA-binding</keyword>
<dbReference type="PANTHER" id="PTHR30363:SF58">
    <property type="entry name" value="REGULATORY PROTEIN, DEOR FAMILY"/>
    <property type="match status" value="1"/>
</dbReference>
<dbReference type="InterPro" id="IPR036388">
    <property type="entry name" value="WH-like_DNA-bd_sf"/>
</dbReference>
<keyword evidence="3" id="KW-0804">Transcription</keyword>
<organism evidence="5 6">
    <name type="scientific">Photobacterium gaetbulicola</name>
    <dbReference type="NCBI Taxonomy" id="1295392"/>
    <lineage>
        <taxon>Bacteria</taxon>
        <taxon>Pseudomonadati</taxon>
        <taxon>Pseudomonadota</taxon>
        <taxon>Gammaproteobacteria</taxon>
        <taxon>Vibrionales</taxon>
        <taxon>Vibrionaceae</taxon>
        <taxon>Photobacterium</taxon>
    </lineage>
</organism>
<dbReference type="Pfam" id="PF08220">
    <property type="entry name" value="HTH_DeoR"/>
    <property type="match status" value="1"/>
</dbReference>
<dbReference type="PRINTS" id="PR00037">
    <property type="entry name" value="HTHLACR"/>
</dbReference>
<protein>
    <recommendedName>
        <fullName evidence="4">HTH deoR-type domain-containing protein</fullName>
    </recommendedName>
</protein>